<comment type="similarity">
    <text evidence="1">Belongs to the short-chain dehydrogenases/reductases (SDR) family.</text>
</comment>
<dbReference type="InterPro" id="IPR002347">
    <property type="entry name" value="SDR_fam"/>
</dbReference>
<dbReference type="PANTHER" id="PTHR43544">
    <property type="entry name" value="SHORT-CHAIN DEHYDROGENASE/REDUCTASE"/>
    <property type="match status" value="1"/>
</dbReference>
<reference evidence="5" key="1">
    <citation type="submission" date="2017-02" db="EMBL/GenBank/DDBJ databases">
        <authorList>
            <person name="Tafer H."/>
            <person name="Lopandic K."/>
        </authorList>
    </citation>
    <scope>NUCLEOTIDE SEQUENCE [LARGE SCALE GENOMIC DNA]</scope>
    <source>
        <strain evidence="5">CBS 366.77</strain>
    </source>
</reference>
<evidence type="ECO:0000313" key="4">
    <source>
        <dbReference type="EMBL" id="RJE21984.1"/>
    </source>
</evidence>
<dbReference type="OrthoDB" id="9876299at2759"/>
<keyword evidence="3" id="KW-0560">Oxidoreductase</keyword>
<dbReference type="PRINTS" id="PR00081">
    <property type="entry name" value="GDHRDH"/>
</dbReference>
<dbReference type="GO" id="GO:0016491">
    <property type="term" value="F:oxidoreductase activity"/>
    <property type="evidence" value="ECO:0007669"/>
    <property type="project" value="UniProtKB-KW"/>
</dbReference>
<dbReference type="EMBL" id="MVGC01000193">
    <property type="protein sequence ID" value="RJE21984.1"/>
    <property type="molecule type" value="Genomic_DNA"/>
</dbReference>
<dbReference type="Gene3D" id="3.40.50.720">
    <property type="entry name" value="NAD(P)-binding Rossmann-like Domain"/>
    <property type="match status" value="1"/>
</dbReference>
<keyword evidence="2" id="KW-0521">NADP</keyword>
<dbReference type="SUPFAM" id="SSF51735">
    <property type="entry name" value="NAD(P)-binding Rossmann-fold domains"/>
    <property type="match status" value="1"/>
</dbReference>
<dbReference type="AlphaFoldDB" id="A0A3A2ZRN7"/>
<dbReference type="GO" id="GO:0005737">
    <property type="term" value="C:cytoplasm"/>
    <property type="evidence" value="ECO:0007669"/>
    <property type="project" value="TreeGrafter"/>
</dbReference>
<evidence type="ECO:0000256" key="3">
    <source>
        <dbReference type="ARBA" id="ARBA00023002"/>
    </source>
</evidence>
<name>A0A3A2ZRN7_9EURO</name>
<dbReference type="STRING" id="2070753.A0A3A2ZRN7"/>
<dbReference type="PANTHER" id="PTHR43544:SF7">
    <property type="entry name" value="NADB-LER2"/>
    <property type="match status" value="1"/>
</dbReference>
<organism evidence="4 5">
    <name type="scientific">Aspergillus sclerotialis</name>
    <dbReference type="NCBI Taxonomy" id="2070753"/>
    <lineage>
        <taxon>Eukaryota</taxon>
        <taxon>Fungi</taxon>
        <taxon>Dikarya</taxon>
        <taxon>Ascomycota</taxon>
        <taxon>Pezizomycotina</taxon>
        <taxon>Eurotiomycetes</taxon>
        <taxon>Eurotiomycetidae</taxon>
        <taxon>Eurotiales</taxon>
        <taxon>Aspergillaceae</taxon>
        <taxon>Aspergillus</taxon>
        <taxon>Aspergillus subgen. Polypaecilum</taxon>
    </lineage>
</organism>
<dbReference type="InterPro" id="IPR051468">
    <property type="entry name" value="Fungal_SecMetab_SDRs"/>
</dbReference>
<evidence type="ECO:0000256" key="1">
    <source>
        <dbReference type="ARBA" id="ARBA00006484"/>
    </source>
</evidence>
<dbReference type="InterPro" id="IPR036291">
    <property type="entry name" value="NAD(P)-bd_dom_sf"/>
</dbReference>
<dbReference type="Proteomes" id="UP000266188">
    <property type="component" value="Unassembled WGS sequence"/>
</dbReference>
<gene>
    <name evidence="4" type="ORF">PHISCL_05688</name>
</gene>
<comment type="caution">
    <text evidence="4">The sequence shown here is derived from an EMBL/GenBank/DDBJ whole genome shotgun (WGS) entry which is preliminary data.</text>
</comment>
<evidence type="ECO:0000256" key="2">
    <source>
        <dbReference type="ARBA" id="ARBA00022857"/>
    </source>
</evidence>
<protein>
    <submittedName>
        <fullName evidence="4">Aflatoxin biosynthesis ketoreductase nor-1</fullName>
    </submittedName>
</protein>
<dbReference type="Pfam" id="PF00106">
    <property type="entry name" value="adh_short"/>
    <property type="match status" value="1"/>
</dbReference>
<evidence type="ECO:0000313" key="5">
    <source>
        <dbReference type="Proteomes" id="UP000266188"/>
    </source>
</evidence>
<proteinExistence type="inferred from homology"/>
<keyword evidence="5" id="KW-1185">Reference proteome</keyword>
<sequence length="155" mass="16540">MANPNTIYLITGANRGIGRGLTSAFLARPNTTVIAAVRDPSHPTSQSLHSLPTESSSKLIAVKIDCASPTDPQAAVDHLQDQGVTRVDVVIANAGISKDYSRVHEVPIHTLKEHIDVNALGPVCLFQAVYPLLQKSNQPTFIGVGSRLGVLVGWR</sequence>
<accession>A0A3A2ZRN7</accession>